<evidence type="ECO:0008006" key="3">
    <source>
        <dbReference type="Google" id="ProtNLM"/>
    </source>
</evidence>
<evidence type="ECO:0000313" key="1">
    <source>
        <dbReference type="EMBL" id="QBP40189.1"/>
    </source>
</evidence>
<dbReference type="KEGG" id="panc:E2636_03045"/>
<evidence type="ECO:0000313" key="2">
    <source>
        <dbReference type="Proteomes" id="UP000294292"/>
    </source>
</evidence>
<protein>
    <recommendedName>
        <fullName evidence="3">Alpha/beta hydrolase</fullName>
    </recommendedName>
</protein>
<dbReference type="InterPro" id="IPR029058">
    <property type="entry name" value="AB_hydrolase_fold"/>
</dbReference>
<proteinExistence type="predicted"/>
<dbReference type="AlphaFoldDB" id="A0A4P6ZVX7"/>
<dbReference type="RefSeq" id="WP_134208902.1">
    <property type="nucleotide sequence ID" value="NZ_CP038015.1"/>
</dbReference>
<gene>
    <name evidence="1" type="ORF">E2636_03045</name>
</gene>
<name>A0A4P6ZVX7_9BACL</name>
<dbReference type="Proteomes" id="UP000294292">
    <property type="component" value="Chromosome"/>
</dbReference>
<dbReference type="OrthoDB" id="9805423at2"/>
<dbReference type="SUPFAM" id="SSF53474">
    <property type="entry name" value="alpha/beta-Hydrolases"/>
    <property type="match status" value="1"/>
</dbReference>
<dbReference type="Gene3D" id="3.40.50.1820">
    <property type="entry name" value="alpha/beta hydrolase"/>
    <property type="match status" value="1"/>
</dbReference>
<accession>A0A4P6ZVX7</accession>
<dbReference type="EMBL" id="CP038015">
    <property type="protein sequence ID" value="QBP40189.1"/>
    <property type="molecule type" value="Genomic_DNA"/>
</dbReference>
<keyword evidence="2" id="KW-1185">Reference proteome</keyword>
<organism evidence="1 2">
    <name type="scientific">Paenisporosarcina antarctica</name>
    <dbReference type="NCBI Taxonomy" id="417367"/>
    <lineage>
        <taxon>Bacteria</taxon>
        <taxon>Bacillati</taxon>
        <taxon>Bacillota</taxon>
        <taxon>Bacilli</taxon>
        <taxon>Bacillales</taxon>
        <taxon>Caryophanaceae</taxon>
        <taxon>Paenisporosarcina</taxon>
    </lineage>
</organism>
<sequence>MKTALLKMIIHEESVKYVNRVHRSDWKQFLFMGRNEEWYPFEETKDLVGIACPVVFMVGEGNKDETKGAIMYPLMKENIHVSIIPFAGHLIHSDQPKIYTKVLELFINKGDKV</sequence>
<reference evidence="1 2" key="1">
    <citation type="submission" date="2019-03" db="EMBL/GenBank/DDBJ databases">
        <title>Complete genome sequence of Paenisporosarcina antarctica CGMCC 1.6503T.</title>
        <authorList>
            <person name="Rong J.-C."/>
            <person name="Chi N.-Y."/>
            <person name="Zhang Q.-F."/>
        </authorList>
    </citation>
    <scope>NUCLEOTIDE SEQUENCE [LARGE SCALE GENOMIC DNA]</scope>
    <source>
        <strain evidence="1 2">CGMCC 1.6503</strain>
    </source>
</reference>